<keyword evidence="4" id="KW-0808">Transferase</keyword>
<accession>A0A8W8NJJ1</accession>
<evidence type="ECO:0000256" key="11">
    <source>
        <dbReference type="ARBA" id="ARBA00075330"/>
    </source>
</evidence>
<comment type="subcellular location">
    <subcellularLocation>
        <location evidence="1">Nucleus</location>
    </subcellularLocation>
</comment>
<evidence type="ECO:0000256" key="10">
    <source>
        <dbReference type="ARBA" id="ARBA00062344"/>
    </source>
</evidence>
<dbReference type="Gene3D" id="3.40.50.150">
    <property type="entry name" value="Vaccinia Virus protein VP39"/>
    <property type="match status" value="1"/>
</dbReference>
<protein>
    <recommendedName>
        <fullName evidence="15">Methyltransferase HEMK2</fullName>
    </recommendedName>
    <alternativeName>
        <fullName evidence="14">HemK methyltransferase family member 2</fullName>
    </alternativeName>
    <alternativeName>
        <fullName evidence="12">Lysine N-methyltransferase 9</fullName>
    </alternativeName>
    <alternativeName>
        <fullName evidence="11">Methylarsonite methyltransferase N6AMT1</fullName>
    </alternativeName>
    <alternativeName>
        <fullName evidence="16">Methyltransferase N6AMT1</fullName>
    </alternativeName>
    <alternativeName>
        <fullName evidence="13">Protein N(5)-glutamine methyltransferase</fullName>
    </alternativeName>
</protein>
<dbReference type="GO" id="GO:0036009">
    <property type="term" value="F:protein-glutamine N-methyltransferase activity"/>
    <property type="evidence" value="ECO:0007669"/>
    <property type="project" value="UniProtKB-ARBA"/>
</dbReference>
<evidence type="ECO:0000313" key="19">
    <source>
        <dbReference type="Proteomes" id="UP000005408"/>
    </source>
</evidence>
<dbReference type="PROSITE" id="PS00092">
    <property type="entry name" value="N6_MTASE"/>
    <property type="match status" value="1"/>
</dbReference>
<dbReference type="PANTHER" id="PTHR45875">
    <property type="entry name" value="METHYLTRANSFERASE N6AMT1"/>
    <property type="match status" value="1"/>
</dbReference>
<dbReference type="InterPro" id="IPR052190">
    <property type="entry name" value="Euk-Arch_PrmC-MTase"/>
</dbReference>
<dbReference type="SUPFAM" id="SSF53335">
    <property type="entry name" value="S-adenosyl-L-methionine-dependent methyltransferases"/>
    <property type="match status" value="1"/>
</dbReference>
<keyword evidence="3" id="KW-0489">Methyltransferase</keyword>
<evidence type="ECO:0000256" key="5">
    <source>
        <dbReference type="ARBA" id="ARBA00022691"/>
    </source>
</evidence>
<dbReference type="Pfam" id="PF05175">
    <property type="entry name" value="MTS"/>
    <property type="match status" value="1"/>
</dbReference>
<name>A0A8W8NJJ1_MAGGI</name>
<comment type="similarity">
    <text evidence="2">Belongs to the eukaryotic/archaeal PrmC-related family.</text>
</comment>
<evidence type="ECO:0000256" key="16">
    <source>
        <dbReference type="ARBA" id="ARBA00093667"/>
    </source>
</evidence>
<dbReference type="GO" id="GO:0005634">
    <property type="term" value="C:nucleus"/>
    <property type="evidence" value="ECO:0007669"/>
    <property type="project" value="UniProtKB-SubCell"/>
</dbReference>
<evidence type="ECO:0000259" key="17">
    <source>
        <dbReference type="Pfam" id="PF05175"/>
    </source>
</evidence>
<proteinExistence type="inferred from homology"/>
<dbReference type="InterPro" id="IPR004557">
    <property type="entry name" value="PrmC-related"/>
</dbReference>
<evidence type="ECO:0000256" key="14">
    <source>
        <dbReference type="ARBA" id="ARBA00083337"/>
    </source>
</evidence>
<dbReference type="InterPro" id="IPR007848">
    <property type="entry name" value="Small_mtfrase_dom"/>
</dbReference>
<comment type="function">
    <text evidence="9">Methyltransferase that can methylate proteins and, to a lower extent, arsenic. Catalytic subunit of a heterodimer with TRMT112, which monomethylates 'Lys-12' of histone H4 (H4K12me1), a modification present at the promoters of numerous genes encoding cell cycle regulators. Catalytic subunit of a heterodimer with TRMT112, which catalyzes N5-methylation of Glu residue of proteins with a Gly-Gln-Xaa-Xaa-Xaa-Arg motif. Methylates ETF1 on 'Gln-185'; ETF1 needs to be complexed to ERF3 in its GTP-bound form to be efficiently methylated. May also play a role in the modulation of arsenic-induced toxicity by mediating the conversion of monomethylarsonous acid (3+) into the less toxic dimethylarsonic acid. It however only plays a limited role in arsenic metabolism compared with AS3MT.</text>
</comment>
<evidence type="ECO:0000256" key="3">
    <source>
        <dbReference type="ARBA" id="ARBA00022603"/>
    </source>
</evidence>
<evidence type="ECO:0000256" key="12">
    <source>
        <dbReference type="ARBA" id="ARBA00076540"/>
    </source>
</evidence>
<dbReference type="CDD" id="cd02440">
    <property type="entry name" value="AdoMet_MTases"/>
    <property type="match status" value="1"/>
</dbReference>
<evidence type="ECO:0000256" key="7">
    <source>
        <dbReference type="ARBA" id="ARBA00048619"/>
    </source>
</evidence>
<evidence type="ECO:0000256" key="9">
    <source>
        <dbReference type="ARBA" id="ARBA00053180"/>
    </source>
</evidence>
<dbReference type="GO" id="GO:0003676">
    <property type="term" value="F:nucleic acid binding"/>
    <property type="evidence" value="ECO:0007669"/>
    <property type="project" value="InterPro"/>
</dbReference>
<evidence type="ECO:0000256" key="6">
    <source>
        <dbReference type="ARBA" id="ARBA00023242"/>
    </source>
</evidence>
<evidence type="ECO:0000256" key="13">
    <source>
        <dbReference type="ARBA" id="ARBA00080992"/>
    </source>
</evidence>
<dbReference type="NCBIfam" id="TIGR00537">
    <property type="entry name" value="hemK_rel_arch"/>
    <property type="match status" value="1"/>
</dbReference>
<dbReference type="InterPro" id="IPR029063">
    <property type="entry name" value="SAM-dependent_MTases_sf"/>
</dbReference>
<dbReference type="EnsemblMetazoa" id="G6479.3">
    <property type="protein sequence ID" value="G6479.3:cds"/>
    <property type="gene ID" value="G6479"/>
</dbReference>
<dbReference type="OMA" id="EWDDWME"/>
<dbReference type="InterPro" id="IPR002052">
    <property type="entry name" value="DNA_methylase_N6_adenine_CS"/>
</dbReference>
<reference evidence="18" key="1">
    <citation type="submission" date="2022-08" db="UniProtKB">
        <authorList>
            <consortium name="EnsemblMetazoa"/>
        </authorList>
    </citation>
    <scope>IDENTIFICATION</scope>
    <source>
        <strain evidence="18">05x7-T-G4-1.051#20</strain>
    </source>
</reference>
<organism evidence="18 19">
    <name type="scientific">Magallana gigas</name>
    <name type="common">Pacific oyster</name>
    <name type="synonym">Crassostrea gigas</name>
    <dbReference type="NCBI Taxonomy" id="29159"/>
    <lineage>
        <taxon>Eukaryota</taxon>
        <taxon>Metazoa</taxon>
        <taxon>Spiralia</taxon>
        <taxon>Lophotrochozoa</taxon>
        <taxon>Mollusca</taxon>
        <taxon>Bivalvia</taxon>
        <taxon>Autobranchia</taxon>
        <taxon>Pteriomorphia</taxon>
        <taxon>Ostreida</taxon>
        <taxon>Ostreoidea</taxon>
        <taxon>Ostreidae</taxon>
        <taxon>Magallana</taxon>
    </lineage>
</organism>
<evidence type="ECO:0000256" key="1">
    <source>
        <dbReference type="ARBA" id="ARBA00004123"/>
    </source>
</evidence>
<dbReference type="PANTHER" id="PTHR45875:SF1">
    <property type="entry name" value="METHYLTRANSFERASE N6AMT1"/>
    <property type="match status" value="1"/>
</dbReference>
<dbReference type="AlphaFoldDB" id="A0A8W8NJJ1"/>
<evidence type="ECO:0000256" key="15">
    <source>
        <dbReference type="ARBA" id="ARBA00093624"/>
    </source>
</evidence>
<comment type="subunit">
    <text evidence="10">Heterodimer; heterodimerization with TRMT112 is required for S-adenosyl-L-methionine-binding.</text>
</comment>
<dbReference type="GO" id="GO:0032259">
    <property type="term" value="P:methylation"/>
    <property type="evidence" value="ECO:0007669"/>
    <property type="project" value="UniProtKB-KW"/>
</dbReference>
<dbReference type="GO" id="GO:0035657">
    <property type="term" value="C:eRF1 methyltransferase complex"/>
    <property type="evidence" value="ECO:0007669"/>
    <property type="project" value="TreeGrafter"/>
</dbReference>
<evidence type="ECO:0000313" key="18">
    <source>
        <dbReference type="EnsemblMetazoa" id="G6479.3:cds"/>
    </source>
</evidence>
<evidence type="ECO:0000256" key="2">
    <source>
        <dbReference type="ARBA" id="ARBA00006149"/>
    </source>
</evidence>
<keyword evidence="5" id="KW-0949">S-adenosyl-L-methionine</keyword>
<evidence type="ECO:0000256" key="4">
    <source>
        <dbReference type="ARBA" id="ARBA00022679"/>
    </source>
</evidence>
<keyword evidence="6" id="KW-0539">Nucleus</keyword>
<comment type="catalytic activity">
    <reaction evidence="7">
        <text>L-lysyl-[histone] + S-adenosyl-L-methionine = N(6)-methyl-L-lysyl-[histone] + S-adenosyl-L-homocysteine + H(+)</text>
        <dbReference type="Rhea" id="RHEA:10024"/>
        <dbReference type="Rhea" id="RHEA-COMP:9845"/>
        <dbReference type="Rhea" id="RHEA-COMP:9846"/>
        <dbReference type="ChEBI" id="CHEBI:15378"/>
        <dbReference type="ChEBI" id="CHEBI:29969"/>
        <dbReference type="ChEBI" id="CHEBI:57856"/>
        <dbReference type="ChEBI" id="CHEBI:59789"/>
        <dbReference type="ChEBI" id="CHEBI:61929"/>
    </reaction>
    <physiologicalReaction direction="left-to-right" evidence="7">
        <dbReference type="Rhea" id="RHEA:10025"/>
    </physiologicalReaction>
</comment>
<sequence length="222" mass="24929">MSLTSLSHFPTPKISHLSTDDFKFIYEPAEDSFLLLDALEKDCVRIEKLRPCICLEVGCGSGICITFLATILKSWPSLYLCTDINHKATEIAQQTGRENGINIQPVTTDLVESLDVRLKGQVDILLFNPPYVVTPESEVGSKGIEAAWAGGERGRQVIDRFLTKVSDLLSEEGLFYMVVIKENIPEEIEQMMKKEGFDMETVLTRRSGPELLSILRFQRTQA</sequence>
<feature type="domain" description="Methyltransferase small" evidence="17">
    <location>
        <begin position="34"/>
        <end position="136"/>
    </location>
</feature>
<dbReference type="FunFam" id="3.40.50.150:FF:000077">
    <property type="entry name" value="HemK methyltransferase family member 2"/>
    <property type="match status" value="1"/>
</dbReference>
<keyword evidence="19" id="KW-1185">Reference proteome</keyword>
<evidence type="ECO:0000256" key="8">
    <source>
        <dbReference type="ARBA" id="ARBA00050903"/>
    </source>
</evidence>
<comment type="catalytic activity">
    <reaction evidence="8">
        <text>methylarsonous acid + S-adenosyl-L-methionine = dimethylarsinate + S-adenosyl-L-homocysteine + 2 H(+)</text>
        <dbReference type="Rhea" id="RHEA:11684"/>
        <dbReference type="ChEBI" id="CHEBI:15378"/>
        <dbReference type="ChEBI" id="CHEBI:16223"/>
        <dbReference type="ChEBI" id="CHEBI:17826"/>
        <dbReference type="ChEBI" id="CHEBI:57856"/>
        <dbReference type="ChEBI" id="CHEBI:59789"/>
    </reaction>
</comment>
<dbReference type="Proteomes" id="UP000005408">
    <property type="component" value="Unassembled WGS sequence"/>
</dbReference>